<evidence type="ECO:0000313" key="8">
    <source>
        <dbReference type="Proteomes" id="UP000613011"/>
    </source>
</evidence>
<keyword evidence="5" id="KW-0411">Iron-sulfur</keyword>
<evidence type="ECO:0000256" key="1">
    <source>
        <dbReference type="ARBA" id="ARBA00022714"/>
    </source>
</evidence>
<dbReference type="Pfam" id="PF19112">
    <property type="entry name" value="VanA_C"/>
    <property type="match status" value="1"/>
</dbReference>
<gene>
    <name evidence="7" type="ORF">JI739_09525</name>
</gene>
<comment type="caution">
    <text evidence="7">The sequence shown here is derived from an EMBL/GenBank/DDBJ whole genome shotgun (WGS) entry which is preliminary data.</text>
</comment>
<accession>A0A936ZQD7</accession>
<dbReference type="GO" id="GO:0051213">
    <property type="term" value="F:dioxygenase activity"/>
    <property type="evidence" value="ECO:0007669"/>
    <property type="project" value="UniProtKB-KW"/>
</dbReference>
<keyword evidence="2" id="KW-0479">Metal-binding</keyword>
<evidence type="ECO:0000256" key="2">
    <source>
        <dbReference type="ARBA" id="ARBA00022723"/>
    </source>
</evidence>
<sequence>MFVRDLWYPVMWSEELKPGQLLARRVLDEPLVFFRSPQGDAAALFDMCPHRQVPLHLGRVLPGGQLQCGYHGLEFAADGRCTRNPHGGPIASGLKVRSYPVLEKHTLVWAWMGDAPPDAASIPDFGLMDERPDGLMRGRSYLHIAANYLLVADNLLDLSHANYLHEGILGLPEHSAAQVSVEQVGDTVTCQRFMPGVPIARMHDLMYRQDGQPIDMWNRVRWDPPGCLILTHGFARPGGADPFEFSAVHLLTPESEASTHYSYGIVRTPATQDDDTVAAEVAATRKFVFEQQDRLVLEAQQRMHQAYPQAAAAPVLLSIDAASVRMRRILQRKLEAIRV</sequence>
<name>A0A936ZQD7_9BURK</name>
<dbReference type="Gene3D" id="3.90.380.10">
    <property type="entry name" value="Naphthalene 1,2-dioxygenase Alpha Subunit, Chain A, domain 1"/>
    <property type="match status" value="1"/>
</dbReference>
<organism evidence="7 8">
    <name type="scientific">Ramlibacter aurantiacus</name>
    <dbReference type="NCBI Taxonomy" id="2801330"/>
    <lineage>
        <taxon>Bacteria</taxon>
        <taxon>Pseudomonadati</taxon>
        <taxon>Pseudomonadota</taxon>
        <taxon>Betaproteobacteria</taxon>
        <taxon>Burkholderiales</taxon>
        <taxon>Comamonadaceae</taxon>
        <taxon>Ramlibacter</taxon>
    </lineage>
</organism>
<keyword evidence="3" id="KW-0560">Oxidoreductase</keyword>
<dbReference type="Proteomes" id="UP000613011">
    <property type="component" value="Unassembled WGS sequence"/>
</dbReference>
<dbReference type="SUPFAM" id="SSF50022">
    <property type="entry name" value="ISP domain"/>
    <property type="match status" value="1"/>
</dbReference>
<dbReference type="RefSeq" id="WP_201683649.1">
    <property type="nucleotide sequence ID" value="NZ_JAEQNA010000002.1"/>
</dbReference>
<dbReference type="PANTHER" id="PTHR21266:SF60">
    <property type="entry name" value="3-KETOSTEROID-9-ALPHA-MONOOXYGENASE, OXYGENASE COMPONENT"/>
    <property type="match status" value="1"/>
</dbReference>
<reference evidence="7" key="1">
    <citation type="submission" date="2021-01" db="EMBL/GenBank/DDBJ databases">
        <title>Ramlibacter sp. strain AW1 16S ribosomal RNA gene Genome sequencing and assembly.</title>
        <authorList>
            <person name="Kang M."/>
        </authorList>
    </citation>
    <scope>NUCLEOTIDE SEQUENCE</scope>
    <source>
        <strain evidence="7">AW1</strain>
    </source>
</reference>
<feature type="domain" description="Rieske" evidence="6">
    <location>
        <begin position="7"/>
        <end position="110"/>
    </location>
</feature>
<dbReference type="EMBL" id="JAEQNA010000002">
    <property type="protein sequence ID" value="MBL0420581.1"/>
    <property type="molecule type" value="Genomic_DNA"/>
</dbReference>
<dbReference type="GO" id="GO:0046872">
    <property type="term" value="F:metal ion binding"/>
    <property type="evidence" value="ECO:0007669"/>
    <property type="project" value="UniProtKB-KW"/>
</dbReference>
<evidence type="ECO:0000256" key="3">
    <source>
        <dbReference type="ARBA" id="ARBA00023002"/>
    </source>
</evidence>
<keyword evidence="8" id="KW-1185">Reference proteome</keyword>
<protein>
    <submittedName>
        <fullName evidence="7">Aromatic ring-hydroxylating dioxygenase subunit alpha</fullName>
    </submittedName>
</protein>
<evidence type="ECO:0000313" key="7">
    <source>
        <dbReference type="EMBL" id="MBL0420581.1"/>
    </source>
</evidence>
<dbReference type="InterPro" id="IPR017941">
    <property type="entry name" value="Rieske_2Fe-2S"/>
</dbReference>
<dbReference type="InterPro" id="IPR050584">
    <property type="entry name" value="Cholesterol_7-desaturase"/>
</dbReference>
<dbReference type="Gene3D" id="2.102.10.10">
    <property type="entry name" value="Rieske [2Fe-2S] iron-sulphur domain"/>
    <property type="match status" value="1"/>
</dbReference>
<keyword evidence="1" id="KW-0001">2Fe-2S</keyword>
<evidence type="ECO:0000256" key="5">
    <source>
        <dbReference type="ARBA" id="ARBA00023014"/>
    </source>
</evidence>
<proteinExistence type="predicted"/>
<evidence type="ECO:0000259" key="6">
    <source>
        <dbReference type="PROSITE" id="PS51296"/>
    </source>
</evidence>
<dbReference type="InterPro" id="IPR036922">
    <property type="entry name" value="Rieske_2Fe-2S_sf"/>
</dbReference>
<evidence type="ECO:0000256" key="4">
    <source>
        <dbReference type="ARBA" id="ARBA00023004"/>
    </source>
</evidence>
<dbReference type="AlphaFoldDB" id="A0A936ZQD7"/>
<dbReference type="CDD" id="cd08878">
    <property type="entry name" value="RHO_alpha_C_DMO-like"/>
    <property type="match status" value="1"/>
</dbReference>
<dbReference type="Pfam" id="PF00355">
    <property type="entry name" value="Rieske"/>
    <property type="match status" value="1"/>
</dbReference>
<dbReference type="InterPro" id="IPR044043">
    <property type="entry name" value="VanA_C_cat"/>
</dbReference>
<dbReference type="PROSITE" id="PS51296">
    <property type="entry name" value="RIESKE"/>
    <property type="match status" value="1"/>
</dbReference>
<dbReference type="SUPFAM" id="SSF55961">
    <property type="entry name" value="Bet v1-like"/>
    <property type="match status" value="1"/>
</dbReference>
<keyword evidence="4" id="KW-0408">Iron</keyword>
<dbReference type="GO" id="GO:0051537">
    <property type="term" value="F:2 iron, 2 sulfur cluster binding"/>
    <property type="evidence" value="ECO:0007669"/>
    <property type="project" value="UniProtKB-KW"/>
</dbReference>
<dbReference type="PANTHER" id="PTHR21266">
    <property type="entry name" value="IRON-SULFUR DOMAIN CONTAINING PROTEIN"/>
    <property type="match status" value="1"/>
</dbReference>
<keyword evidence="7" id="KW-0223">Dioxygenase</keyword>